<proteinExistence type="predicted"/>
<protein>
    <submittedName>
        <fullName evidence="2">NADH dehydrogenase subunit 4</fullName>
    </submittedName>
</protein>
<gene>
    <name evidence="2" type="primary">nad4L</name>
</gene>
<geneLocation type="mitochondrion" evidence="2"/>
<keyword evidence="1" id="KW-0812">Transmembrane</keyword>
<keyword evidence="2" id="KW-0496">Mitochondrion</keyword>
<accession>E3VW22</accession>
<name>E3VW22_9ASCO</name>
<dbReference type="Gene3D" id="1.10.287.3510">
    <property type="match status" value="1"/>
</dbReference>
<keyword evidence="1" id="KW-0472">Membrane</keyword>
<dbReference type="GeneID" id="9845827"/>
<reference evidence="2" key="1">
    <citation type="journal article" date="2011" name="Nucleic Acids Res.">
        <title>Evolution of linear chromosomes and multipartite genomes in yeast mitochondria.</title>
        <authorList>
            <person name="Valach M."/>
            <person name="Farkas Z."/>
            <person name="Fricova D."/>
            <person name="Kovac J."/>
            <person name="Brejova B."/>
            <person name="Vinar T."/>
            <person name="Pfeiffer I."/>
            <person name="Kucsera J."/>
            <person name="Tomaska L."/>
            <person name="Lang B.F."/>
            <person name="Nosek J."/>
        </authorList>
    </citation>
    <scope>NUCLEOTIDE SEQUENCE</scope>
</reference>
<dbReference type="EMBL" id="HQ267968">
    <property type="protein sequence ID" value="ADO67809.1"/>
    <property type="molecule type" value="Genomic_DNA"/>
</dbReference>
<keyword evidence="1" id="KW-1133">Transmembrane helix</keyword>
<dbReference type="RefSeq" id="YP_003935037.1">
    <property type="nucleotide sequence ID" value="NC_014612.1"/>
</dbReference>
<sequence length="79" mass="8978">MINLLFYIIVLIRKLNLIYIFIILELINLIVNLKFITLAYNIDVIIFSIIILLLLAAEAAIGLSILLKSYSKVSNLNTL</sequence>
<organism evidence="2">
    <name type="scientific">[Candida] alai</name>
    <dbReference type="NCBI Taxonomy" id="434040"/>
    <lineage>
        <taxon>Eukaryota</taxon>
        <taxon>Fungi</taxon>
        <taxon>Dikarya</taxon>
        <taxon>Ascomycota</taxon>
        <taxon>Saccharomycotina</taxon>
        <taxon>Pichiomycetes</taxon>
        <taxon>Debaryomycetaceae</taxon>
        <taxon>Debaryomycetaceae incertae sedis</taxon>
        <taxon>Candida/Debaryomycetaceae clade</taxon>
    </lineage>
</organism>
<evidence type="ECO:0000256" key="1">
    <source>
        <dbReference type="SAM" id="Phobius"/>
    </source>
</evidence>
<feature type="transmembrane region" description="Helical" evidence="1">
    <location>
        <begin position="44"/>
        <end position="67"/>
    </location>
</feature>
<feature type="transmembrane region" description="Helical" evidence="1">
    <location>
        <begin position="6"/>
        <end position="32"/>
    </location>
</feature>
<dbReference type="AlphaFoldDB" id="E3VW22"/>
<evidence type="ECO:0000313" key="2">
    <source>
        <dbReference type="EMBL" id="ADO67809.1"/>
    </source>
</evidence>